<evidence type="ECO:0000259" key="1">
    <source>
        <dbReference type="PROSITE" id="PS51736"/>
    </source>
</evidence>
<dbReference type="InterPro" id="IPR011109">
    <property type="entry name" value="DNA_bind_recombinase_dom"/>
</dbReference>
<dbReference type="GO" id="GO:0000150">
    <property type="term" value="F:DNA strand exchange activity"/>
    <property type="evidence" value="ECO:0007669"/>
    <property type="project" value="InterPro"/>
</dbReference>
<dbReference type="Gene3D" id="3.40.50.1390">
    <property type="entry name" value="Resolvase, N-terminal catalytic domain"/>
    <property type="match status" value="1"/>
</dbReference>
<proteinExistence type="predicted"/>
<dbReference type="OrthoDB" id="4500247at2"/>
<dbReference type="Proteomes" id="UP000014809">
    <property type="component" value="Chromosome"/>
</dbReference>
<dbReference type="PROSITE" id="PS51737">
    <property type="entry name" value="RECOMBINASE_DNA_BIND"/>
    <property type="match status" value="1"/>
</dbReference>
<protein>
    <submittedName>
        <fullName evidence="3">Recombinase</fullName>
    </submittedName>
</protein>
<dbReference type="Pfam" id="PF00239">
    <property type="entry name" value="Resolvase"/>
    <property type="match status" value="1"/>
</dbReference>
<reference evidence="3 4" key="1">
    <citation type="submission" date="2012-06" db="EMBL/GenBank/DDBJ databases">
        <title>Complete genome sequence of Corynebacterium terpenotabidum Y-11 (=DSM 44721).</title>
        <authorList>
            <person name="Ruckert C."/>
            <person name="Albersmeier A."/>
            <person name="Al-Dilaimi A."/>
            <person name="Szczepanowski R."/>
            <person name="Kalinowski J."/>
        </authorList>
    </citation>
    <scope>NUCLEOTIDE SEQUENCE [LARGE SCALE GENOMIC DNA]</scope>
    <source>
        <strain evidence="3 4">Y-11</strain>
    </source>
</reference>
<dbReference type="Pfam" id="PF07508">
    <property type="entry name" value="Recombinase"/>
    <property type="match status" value="1"/>
</dbReference>
<feature type="domain" description="Recombinase" evidence="2">
    <location>
        <begin position="158"/>
        <end position="265"/>
    </location>
</feature>
<dbReference type="AlphaFoldDB" id="S4XII9"/>
<dbReference type="KEGG" id="cter:A606_09430"/>
<dbReference type="InterPro" id="IPR036162">
    <property type="entry name" value="Resolvase-like_N_sf"/>
</dbReference>
<dbReference type="InterPro" id="IPR038109">
    <property type="entry name" value="DNA_bind_recomb_sf"/>
</dbReference>
<gene>
    <name evidence="3" type="ORF">A606_09430</name>
</gene>
<keyword evidence="4" id="KW-1185">Reference proteome</keyword>
<evidence type="ECO:0000313" key="4">
    <source>
        <dbReference type="Proteomes" id="UP000014809"/>
    </source>
</evidence>
<accession>S4XII9</accession>
<dbReference type="SUPFAM" id="SSF53041">
    <property type="entry name" value="Resolvase-like"/>
    <property type="match status" value="1"/>
</dbReference>
<evidence type="ECO:0000313" key="3">
    <source>
        <dbReference type="EMBL" id="AGP31525.1"/>
    </source>
</evidence>
<dbReference type="PANTHER" id="PTHR30461">
    <property type="entry name" value="DNA-INVERTASE FROM LAMBDOID PROPHAGE"/>
    <property type="match status" value="1"/>
</dbReference>
<dbReference type="HOGENOM" id="CLU_010686_18_18_11"/>
<dbReference type="RefSeq" id="WP_020441881.1">
    <property type="nucleotide sequence ID" value="NC_021663.1"/>
</dbReference>
<dbReference type="SMART" id="SM00857">
    <property type="entry name" value="Resolvase"/>
    <property type="match status" value="1"/>
</dbReference>
<sequence length="471" mass="51590">MSYFVYVRISRDQAGTGQGVSRQEAACKRFAEQRGLDVSETFTDNDISAFGNKGRPAYREMLTRLENGEAEGIIAWHVDRLYRRTRDLEEIVDLVEKTEITVRTVEAGELDLNTATGRLTARLVASIGNYEVDHMIERQRLSQTARALEGKFRGGGVPYGYDLGKEPGTLVINETEAEVVRDMAAELLSGTPVLTISRKLNKAGIPTKTGNKWLTSTVRRTLAKPAIAGKADHHGEIVAEAQWPAILPESEWLAVRALLSDPSRRTQQGNERQWQGSGVYRCGKCGGRMGIGNAGSRASRVNGRKKKAYLCRDCRSLSRDQICVDELVDAVILGVLDMPENRLMAANRDTTAGEDVAALLSERNALTARKNELGALYASGTIDAAVLASGSAQFKQDIDRLDKRITAARTVSPVADLLLSGDELRDRWAAMSADKRAQVIDALVTVTILPAGRGPRFDPSKIQIEWKAPPV</sequence>
<name>S4XII9_9CORY</name>
<evidence type="ECO:0000259" key="2">
    <source>
        <dbReference type="PROSITE" id="PS51737"/>
    </source>
</evidence>
<dbReference type="GO" id="GO:0003677">
    <property type="term" value="F:DNA binding"/>
    <property type="evidence" value="ECO:0007669"/>
    <property type="project" value="InterPro"/>
</dbReference>
<dbReference type="InterPro" id="IPR006119">
    <property type="entry name" value="Resolv_N"/>
</dbReference>
<dbReference type="EMBL" id="CP003696">
    <property type="protein sequence ID" value="AGP31525.1"/>
    <property type="molecule type" value="Genomic_DNA"/>
</dbReference>
<dbReference type="InterPro" id="IPR050639">
    <property type="entry name" value="SSR_resolvase"/>
</dbReference>
<dbReference type="PANTHER" id="PTHR30461:SF23">
    <property type="entry name" value="DNA RECOMBINASE-RELATED"/>
    <property type="match status" value="1"/>
</dbReference>
<dbReference type="PATRIC" id="fig|1200352.3.peg.1919"/>
<dbReference type="STRING" id="1200352.A606_09430"/>
<organism evidence="3 4">
    <name type="scientific">Corynebacterium terpenotabidum Y-11</name>
    <dbReference type="NCBI Taxonomy" id="1200352"/>
    <lineage>
        <taxon>Bacteria</taxon>
        <taxon>Bacillati</taxon>
        <taxon>Actinomycetota</taxon>
        <taxon>Actinomycetes</taxon>
        <taxon>Mycobacteriales</taxon>
        <taxon>Corynebacteriaceae</taxon>
        <taxon>Corynebacterium</taxon>
    </lineage>
</organism>
<dbReference type="Gene3D" id="3.90.1750.20">
    <property type="entry name" value="Putative Large Serine Recombinase, Chain B, Domain 2"/>
    <property type="match status" value="1"/>
</dbReference>
<dbReference type="PROSITE" id="PS51736">
    <property type="entry name" value="RECOMBINASES_3"/>
    <property type="match status" value="1"/>
</dbReference>
<dbReference type="CDD" id="cd00338">
    <property type="entry name" value="Ser_Recombinase"/>
    <property type="match status" value="1"/>
</dbReference>
<feature type="domain" description="Resolvase/invertase-type recombinase catalytic" evidence="1">
    <location>
        <begin position="2"/>
        <end position="150"/>
    </location>
</feature>
<dbReference type="eggNOG" id="COG1961">
    <property type="taxonomic scope" value="Bacteria"/>
</dbReference>